<dbReference type="Proteomes" id="UP001501624">
    <property type="component" value="Unassembled WGS sequence"/>
</dbReference>
<name>A0ABP7I5Y9_9PSEU</name>
<reference evidence="3" key="1">
    <citation type="journal article" date="2019" name="Int. J. Syst. Evol. Microbiol.">
        <title>The Global Catalogue of Microorganisms (GCM) 10K type strain sequencing project: providing services to taxonomists for standard genome sequencing and annotation.</title>
        <authorList>
            <consortium name="The Broad Institute Genomics Platform"/>
            <consortium name="The Broad Institute Genome Sequencing Center for Infectious Disease"/>
            <person name="Wu L."/>
            <person name="Ma J."/>
        </authorList>
    </citation>
    <scope>NUCLEOTIDE SEQUENCE [LARGE SCALE GENOMIC DNA]</scope>
    <source>
        <strain evidence="3">JCM 17017</strain>
    </source>
</reference>
<evidence type="ECO:0000256" key="1">
    <source>
        <dbReference type="SAM" id="MobiDB-lite"/>
    </source>
</evidence>
<protein>
    <submittedName>
        <fullName evidence="2">Uncharacterized protein</fullName>
    </submittedName>
</protein>
<gene>
    <name evidence="2" type="ORF">GCM10022380_31350</name>
</gene>
<organism evidence="2 3">
    <name type="scientific">Amycolatopsis tucumanensis</name>
    <dbReference type="NCBI Taxonomy" id="401106"/>
    <lineage>
        <taxon>Bacteria</taxon>
        <taxon>Bacillati</taxon>
        <taxon>Actinomycetota</taxon>
        <taxon>Actinomycetes</taxon>
        <taxon>Pseudonocardiales</taxon>
        <taxon>Pseudonocardiaceae</taxon>
        <taxon>Amycolatopsis</taxon>
    </lineage>
</organism>
<proteinExistence type="predicted"/>
<evidence type="ECO:0000313" key="2">
    <source>
        <dbReference type="EMBL" id="GAA3811271.1"/>
    </source>
</evidence>
<feature type="compositionally biased region" description="Polar residues" evidence="1">
    <location>
        <begin position="42"/>
        <end position="53"/>
    </location>
</feature>
<evidence type="ECO:0000313" key="3">
    <source>
        <dbReference type="Proteomes" id="UP001501624"/>
    </source>
</evidence>
<dbReference type="EMBL" id="BAABCM010000003">
    <property type="protein sequence ID" value="GAA3811271.1"/>
    <property type="molecule type" value="Genomic_DNA"/>
</dbReference>
<keyword evidence="3" id="KW-1185">Reference proteome</keyword>
<feature type="region of interest" description="Disordered" evidence="1">
    <location>
        <begin position="40"/>
        <end position="61"/>
    </location>
</feature>
<accession>A0ABP7I5Y9</accession>
<comment type="caution">
    <text evidence="2">The sequence shown here is derived from an EMBL/GenBank/DDBJ whole genome shotgun (WGS) entry which is preliminary data.</text>
</comment>
<sequence>MARISDLKIATTASGQRQLRFSATIVNVGRGPFELVADRASEASSSWSPNGFRSRTAPAFR</sequence>